<dbReference type="PANTHER" id="PTHR30294:SF38">
    <property type="entry name" value="TRANSPORT PERMEASE PROTEIN"/>
    <property type="match status" value="1"/>
</dbReference>
<keyword evidence="4" id="KW-1003">Cell membrane</keyword>
<comment type="similarity">
    <text evidence="2">Belongs to the ABC-2 integral membrane protein family.</text>
</comment>
<dbReference type="InterPro" id="IPR047817">
    <property type="entry name" value="ABC2_TM_bact-type"/>
</dbReference>
<name>A0ABU0LHI1_XANAG</name>
<feature type="transmembrane region" description="Helical" evidence="8">
    <location>
        <begin position="370"/>
        <end position="392"/>
    </location>
</feature>
<evidence type="ECO:0000259" key="9">
    <source>
        <dbReference type="PROSITE" id="PS51012"/>
    </source>
</evidence>
<evidence type="ECO:0000256" key="8">
    <source>
        <dbReference type="SAM" id="Phobius"/>
    </source>
</evidence>
<organism evidence="10 11">
    <name type="scientific">Xanthobacter agilis</name>
    <dbReference type="NCBI Taxonomy" id="47492"/>
    <lineage>
        <taxon>Bacteria</taxon>
        <taxon>Pseudomonadati</taxon>
        <taxon>Pseudomonadota</taxon>
        <taxon>Alphaproteobacteria</taxon>
        <taxon>Hyphomicrobiales</taxon>
        <taxon>Xanthobacteraceae</taxon>
        <taxon>Xanthobacter</taxon>
    </lineage>
</organism>
<evidence type="ECO:0000256" key="5">
    <source>
        <dbReference type="ARBA" id="ARBA00022692"/>
    </source>
</evidence>
<feature type="transmembrane region" description="Helical" evidence="8">
    <location>
        <begin position="282"/>
        <end position="304"/>
    </location>
</feature>
<evidence type="ECO:0000313" key="11">
    <source>
        <dbReference type="Proteomes" id="UP001241747"/>
    </source>
</evidence>
<keyword evidence="7 8" id="KW-0472">Membrane</keyword>
<evidence type="ECO:0000256" key="2">
    <source>
        <dbReference type="ARBA" id="ARBA00007783"/>
    </source>
</evidence>
<dbReference type="InterPro" id="IPR051449">
    <property type="entry name" value="ABC-2_transporter_component"/>
</dbReference>
<dbReference type="Proteomes" id="UP001241747">
    <property type="component" value="Unassembled WGS sequence"/>
</dbReference>
<accession>A0ABU0LHI1</accession>
<dbReference type="RefSeq" id="WP_237346319.1">
    <property type="nucleotide sequence ID" value="NZ_JABWGX010000017.1"/>
</dbReference>
<comment type="subcellular location">
    <subcellularLocation>
        <location evidence="1">Cell membrane</location>
        <topology evidence="1">Multi-pass membrane protein</topology>
    </subcellularLocation>
</comment>
<evidence type="ECO:0000256" key="3">
    <source>
        <dbReference type="ARBA" id="ARBA00022448"/>
    </source>
</evidence>
<dbReference type="PROSITE" id="PS51012">
    <property type="entry name" value="ABC_TM2"/>
    <property type="match status" value="1"/>
</dbReference>
<keyword evidence="11" id="KW-1185">Reference proteome</keyword>
<evidence type="ECO:0000313" key="10">
    <source>
        <dbReference type="EMBL" id="MDQ0506585.1"/>
    </source>
</evidence>
<feature type="transmembrane region" description="Helical" evidence="8">
    <location>
        <begin position="204"/>
        <end position="226"/>
    </location>
</feature>
<evidence type="ECO:0000256" key="6">
    <source>
        <dbReference type="ARBA" id="ARBA00022989"/>
    </source>
</evidence>
<gene>
    <name evidence="10" type="ORF">QOZ94_003396</name>
</gene>
<evidence type="ECO:0000256" key="1">
    <source>
        <dbReference type="ARBA" id="ARBA00004651"/>
    </source>
</evidence>
<feature type="transmembrane region" description="Helical" evidence="8">
    <location>
        <begin position="316"/>
        <end position="336"/>
    </location>
</feature>
<dbReference type="Pfam" id="PF12698">
    <property type="entry name" value="ABC2_membrane_3"/>
    <property type="match status" value="1"/>
</dbReference>
<dbReference type="InterPro" id="IPR013525">
    <property type="entry name" value="ABC2_TM"/>
</dbReference>
<evidence type="ECO:0000256" key="4">
    <source>
        <dbReference type="ARBA" id="ARBA00022475"/>
    </source>
</evidence>
<proteinExistence type="inferred from homology"/>
<reference evidence="10 11" key="1">
    <citation type="submission" date="2023-07" db="EMBL/GenBank/DDBJ databases">
        <title>Genomic Encyclopedia of Type Strains, Phase IV (KMG-IV): sequencing the most valuable type-strain genomes for metagenomic binning, comparative biology and taxonomic classification.</title>
        <authorList>
            <person name="Goeker M."/>
        </authorList>
    </citation>
    <scope>NUCLEOTIDE SEQUENCE [LARGE SCALE GENOMIC DNA]</scope>
    <source>
        <strain evidence="10 11">DSM 3770</strain>
    </source>
</reference>
<protein>
    <submittedName>
        <fullName evidence="10">ABC-2 type transport system permease protein</fullName>
    </submittedName>
</protein>
<evidence type="ECO:0000256" key="7">
    <source>
        <dbReference type="ARBA" id="ARBA00023136"/>
    </source>
</evidence>
<comment type="caution">
    <text evidence="10">The sequence shown here is derived from an EMBL/GenBank/DDBJ whole genome shotgun (WGS) entry which is preliminary data.</text>
</comment>
<sequence>MGAIMGAMALTLLRDRGALAMTFVLPPLLFLLFAAIFSGAGGDAGALKVAAARLTPAPAAEAFLDALAAAPDTTLRLVTGADAAARVEAQVRDGRADVGLLVRDDPGIVTPASPLVIVADPGRAVAAALLMARIQTLFTTVLPGMALSRVAGQVQVLVGPFSPEQARRLKEAVARAPELVAGGGAELMARQSVEPAQGQPAVTYYAGAIALLFLLFSAVQGAASLVEERRSGVFDRILMTRGGIGALVAGKFAFLLLQGLALLAVLFAVAQLVYGVDAAGHLWSWLVVSVAAAAAAAGVALPLAAASRTRQQAQTLSTFVVLLLSAVGGSMAPRFLMPEWLQRLGDLTPTAWGIEAYQDALWRGAPLDTLLPALAVLLAYGAAGALLSFWLLRRAARLG</sequence>
<feature type="transmembrane region" description="Helical" evidence="8">
    <location>
        <begin position="247"/>
        <end position="270"/>
    </location>
</feature>
<keyword evidence="3" id="KW-0813">Transport</keyword>
<keyword evidence="6 8" id="KW-1133">Transmembrane helix</keyword>
<feature type="domain" description="ABC transmembrane type-2" evidence="9">
    <location>
        <begin position="169"/>
        <end position="395"/>
    </location>
</feature>
<keyword evidence="5 8" id="KW-0812">Transmembrane</keyword>
<dbReference type="PANTHER" id="PTHR30294">
    <property type="entry name" value="MEMBRANE COMPONENT OF ABC TRANSPORTER YHHJ-RELATED"/>
    <property type="match status" value="1"/>
</dbReference>
<dbReference type="EMBL" id="JAUSVY010000008">
    <property type="protein sequence ID" value="MDQ0506585.1"/>
    <property type="molecule type" value="Genomic_DNA"/>
</dbReference>